<protein>
    <submittedName>
        <fullName evidence="2">Sulfatase</fullName>
    </submittedName>
</protein>
<name>E3FCP8_STIAD</name>
<dbReference type="Gene3D" id="3.40.720.10">
    <property type="entry name" value="Alkaline Phosphatase, subunit A"/>
    <property type="match status" value="1"/>
</dbReference>
<evidence type="ECO:0000313" key="2">
    <source>
        <dbReference type="EMBL" id="ADO72546.1"/>
    </source>
</evidence>
<keyword evidence="3" id="KW-1185">Reference proteome</keyword>
<proteinExistence type="predicted"/>
<dbReference type="SUPFAM" id="SSF53649">
    <property type="entry name" value="Alkaline phosphatase-like"/>
    <property type="match status" value="1"/>
</dbReference>
<evidence type="ECO:0000313" key="3">
    <source>
        <dbReference type="Proteomes" id="UP000001351"/>
    </source>
</evidence>
<dbReference type="AlphaFoldDB" id="E3FCP8"/>
<dbReference type="KEGG" id="sur:STAUR_4767"/>
<dbReference type="HOGENOM" id="CLU_3189302_0_0_7"/>
<feature type="domain" description="Sulfatase N-terminal" evidence="1">
    <location>
        <begin position="1"/>
        <end position="43"/>
    </location>
</feature>
<dbReference type="EMBL" id="CP002271">
    <property type="protein sequence ID" value="ADO72546.1"/>
    <property type="molecule type" value="Genomic_DNA"/>
</dbReference>
<reference evidence="2 3" key="1">
    <citation type="journal article" date="2011" name="Mol. Biol. Evol.">
        <title>Comparative genomic analysis of fruiting body formation in Myxococcales.</title>
        <authorList>
            <person name="Huntley S."/>
            <person name="Hamann N."/>
            <person name="Wegener-Feldbrugge S."/>
            <person name="Treuner-Lange A."/>
            <person name="Kube M."/>
            <person name="Reinhardt R."/>
            <person name="Klages S."/>
            <person name="Muller R."/>
            <person name="Ronning C.M."/>
            <person name="Nierman W.C."/>
            <person name="Sogaard-Andersen L."/>
        </authorList>
    </citation>
    <scope>NUCLEOTIDE SEQUENCE [LARGE SCALE GENOMIC DNA]</scope>
    <source>
        <strain evidence="2 3">DW4/3-1</strain>
    </source>
</reference>
<dbReference type="InterPro" id="IPR000917">
    <property type="entry name" value="Sulfatase_N"/>
</dbReference>
<dbReference type="RefSeq" id="WP_013376429.1">
    <property type="nucleotide sequence ID" value="NC_014623.1"/>
</dbReference>
<dbReference type="Proteomes" id="UP000001351">
    <property type="component" value="Chromosome"/>
</dbReference>
<evidence type="ECO:0000259" key="1">
    <source>
        <dbReference type="Pfam" id="PF00884"/>
    </source>
</evidence>
<dbReference type="Pfam" id="PF00884">
    <property type="entry name" value="Sulfatase"/>
    <property type="match status" value="1"/>
</dbReference>
<gene>
    <name evidence="2" type="ordered locus">STAUR_4767</name>
</gene>
<accession>E3FCP8</accession>
<organism evidence="2 3">
    <name type="scientific">Stigmatella aurantiaca (strain DW4/3-1)</name>
    <dbReference type="NCBI Taxonomy" id="378806"/>
    <lineage>
        <taxon>Bacteria</taxon>
        <taxon>Pseudomonadati</taxon>
        <taxon>Myxococcota</taxon>
        <taxon>Myxococcia</taxon>
        <taxon>Myxococcales</taxon>
        <taxon>Cystobacterineae</taxon>
        <taxon>Archangiaceae</taxon>
        <taxon>Stigmatella</taxon>
    </lineage>
</organism>
<dbReference type="InterPro" id="IPR017850">
    <property type="entry name" value="Alkaline_phosphatase_core_sf"/>
</dbReference>
<dbReference type="STRING" id="378806.STAUR_4767"/>
<dbReference type="eggNOG" id="COG3119">
    <property type="taxonomic scope" value="Bacteria"/>
</dbReference>
<sequence>MDQHIARVLQTLEESSLRDDTLVVFMSDHGEYGGAHGLMMEKWHTA</sequence>